<dbReference type="AlphaFoldDB" id="A0A1I2TS43"/>
<dbReference type="Pfam" id="PF19823">
    <property type="entry name" value="DUF6305"/>
    <property type="match status" value="1"/>
</dbReference>
<feature type="domain" description="DUF6305" evidence="1">
    <location>
        <begin position="45"/>
        <end position="198"/>
    </location>
</feature>
<protein>
    <recommendedName>
        <fullName evidence="1">DUF6305 domain-containing protein</fullName>
    </recommendedName>
</protein>
<organism evidence="2 3">
    <name type="scientific">Desulfotruncus arcticus DSM 17038</name>
    <dbReference type="NCBI Taxonomy" id="1121424"/>
    <lineage>
        <taxon>Bacteria</taxon>
        <taxon>Bacillati</taxon>
        <taxon>Bacillota</taxon>
        <taxon>Clostridia</taxon>
        <taxon>Eubacteriales</taxon>
        <taxon>Desulfallaceae</taxon>
        <taxon>Desulfotruncus</taxon>
    </lineage>
</organism>
<dbReference type="EMBL" id="FOOX01000007">
    <property type="protein sequence ID" value="SFG65276.1"/>
    <property type="molecule type" value="Genomic_DNA"/>
</dbReference>
<accession>A0A1I2TS43</accession>
<evidence type="ECO:0000313" key="2">
    <source>
        <dbReference type="EMBL" id="SFG65276.1"/>
    </source>
</evidence>
<dbReference type="RefSeq" id="WP_092471509.1">
    <property type="nucleotide sequence ID" value="NZ_FOOX01000007.1"/>
</dbReference>
<name>A0A1I2TS43_9FIRM</name>
<evidence type="ECO:0000259" key="1">
    <source>
        <dbReference type="Pfam" id="PF19823"/>
    </source>
</evidence>
<dbReference type="Proteomes" id="UP000199337">
    <property type="component" value="Unassembled WGS sequence"/>
</dbReference>
<dbReference type="OrthoDB" id="2691990at2"/>
<evidence type="ECO:0000313" key="3">
    <source>
        <dbReference type="Proteomes" id="UP000199337"/>
    </source>
</evidence>
<gene>
    <name evidence="2" type="ORF">SAMN05660649_02304</name>
</gene>
<dbReference type="STRING" id="341036.SAMN05660649_02304"/>
<proteinExistence type="predicted"/>
<sequence length="199" mass="21647">MRKLILPSLLLITISIALFLPGPAPQCGGEAAWTLPHLPYPIAKKRVLVTSAGQSTDGLIVAEMLKELNISHSFRREATGEDLTQWYESLVLVLGYSDTGLKKVGMSLDDEIKRVQGLVSAAQQKGGAVIVVHLGGKNRRNSKDDILINEFATQANYLVVVKESDFDGLFSSIAAERGTPYTVAPNILYLKPPLNSAFR</sequence>
<reference evidence="3" key="1">
    <citation type="submission" date="2016-10" db="EMBL/GenBank/DDBJ databases">
        <authorList>
            <person name="Varghese N."/>
            <person name="Submissions S."/>
        </authorList>
    </citation>
    <scope>NUCLEOTIDE SEQUENCE [LARGE SCALE GENOMIC DNA]</scope>
    <source>
        <strain evidence="3">DSM 17038</strain>
    </source>
</reference>
<dbReference type="InterPro" id="IPR046272">
    <property type="entry name" value="DUF6305"/>
</dbReference>
<keyword evidence="3" id="KW-1185">Reference proteome</keyword>